<dbReference type="Pfam" id="PF10127">
    <property type="entry name" value="RlaP"/>
    <property type="match status" value="1"/>
</dbReference>
<keyword evidence="2" id="KW-1185">Reference proteome</keyword>
<proteinExistence type="predicted"/>
<name>A0ABZ1HZL1_9PSEU</name>
<gene>
    <name evidence="1" type="ORF">VSH64_32615</name>
</gene>
<organism evidence="1 2">
    <name type="scientific">Amycolatopsis rhabdoformis</name>
    <dbReference type="NCBI Taxonomy" id="1448059"/>
    <lineage>
        <taxon>Bacteria</taxon>
        <taxon>Bacillati</taxon>
        <taxon>Actinomycetota</taxon>
        <taxon>Actinomycetes</taxon>
        <taxon>Pseudonocardiales</taxon>
        <taxon>Pseudonocardiaceae</taxon>
        <taxon>Amycolatopsis</taxon>
    </lineage>
</organism>
<dbReference type="PANTHER" id="PTHR34817">
    <property type="entry name" value="NUCLEOTIDYLTRANSFERASE"/>
    <property type="match status" value="1"/>
</dbReference>
<evidence type="ECO:0000313" key="2">
    <source>
        <dbReference type="Proteomes" id="UP001330812"/>
    </source>
</evidence>
<dbReference type="InterPro" id="IPR018775">
    <property type="entry name" value="RlaP"/>
</dbReference>
<dbReference type="EMBL" id="CP142149">
    <property type="protein sequence ID" value="WSE27571.1"/>
    <property type="molecule type" value="Genomic_DNA"/>
</dbReference>
<dbReference type="PANTHER" id="PTHR34817:SF2">
    <property type="entry name" value="NUCLEOTIDYLTRANSFERASE"/>
    <property type="match status" value="1"/>
</dbReference>
<sequence>MDHDSAELADRGTILRCQVGSAVFGTSVDGQGDRDEMGLCVEPPEYVAGLRRFEQYVFRTQPEGVRSGPGDLDLIVYSLRKWMRLALGGNPTVLLPLFVPENEIVRITDAGRELRANADRFVSQRAGAKFAGYLQSQRRRLVEGTVNVTRPELVEAYGFDTKYAMHMVRLGVQGVELLKTGRLTLPMAEPWRTWLRDLRRGRHSRDDALAAAGELERELAGLVAGASPLPAGPDEDWADEFLVRSHLAYWA</sequence>
<dbReference type="RefSeq" id="WP_326566583.1">
    <property type="nucleotide sequence ID" value="NZ_CP142149.1"/>
</dbReference>
<evidence type="ECO:0000313" key="1">
    <source>
        <dbReference type="EMBL" id="WSE27571.1"/>
    </source>
</evidence>
<dbReference type="Proteomes" id="UP001330812">
    <property type="component" value="Chromosome"/>
</dbReference>
<accession>A0ABZ1HZL1</accession>
<protein>
    <submittedName>
        <fullName evidence="1">Nucleotidyltransferase domain-containing protein</fullName>
    </submittedName>
</protein>
<reference evidence="1 2" key="1">
    <citation type="journal article" date="2015" name="Int. J. Syst. Evol. Microbiol.">
        <title>Amycolatopsis rhabdoformis sp. nov., an actinomycete isolated from a tropical forest soil.</title>
        <authorList>
            <person name="Souza W.R."/>
            <person name="Silva R.E."/>
            <person name="Goodfellow M."/>
            <person name="Busarakam K."/>
            <person name="Figueiro F.S."/>
            <person name="Ferreira D."/>
            <person name="Rodrigues-Filho E."/>
            <person name="Moraes L.A.B."/>
            <person name="Zucchi T.D."/>
        </authorList>
    </citation>
    <scope>NUCLEOTIDE SEQUENCE [LARGE SCALE GENOMIC DNA]</scope>
    <source>
        <strain evidence="1 2">NCIMB 14900</strain>
    </source>
</reference>